<proteinExistence type="predicted"/>
<gene>
    <name evidence="4" type="primary">LOC18614439</name>
</gene>
<protein>
    <submittedName>
        <fullName evidence="4">UPF0481 protein At3g47200</fullName>
    </submittedName>
</protein>
<dbReference type="PANTHER" id="PTHR31170:SF9">
    <property type="entry name" value="PROTEIN, PUTATIVE (DUF247)-RELATED"/>
    <property type="match status" value="1"/>
</dbReference>
<evidence type="ECO:0000256" key="2">
    <source>
        <dbReference type="SAM" id="Phobius"/>
    </source>
</evidence>
<dbReference type="PANTHER" id="PTHR31170">
    <property type="entry name" value="BNAC04G53230D PROTEIN"/>
    <property type="match status" value="1"/>
</dbReference>
<organism evidence="3 4">
    <name type="scientific">Theobroma cacao</name>
    <name type="common">Cacao</name>
    <name type="synonym">Cocoa</name>
    <dbReference type="NCBI Taxonomy" id="3641"/>
    <lineage>
        <taxon>Eukaryota</taxon>
        <taxon>Viridiplantae</taxon>
        <taxon>Streptophyta</taxon>
        <taxon>Embryophyta</taxon>
        <taxon>Tracheophyta</taxon>
        <taxon>Spermatophyta</taxon>
        <taxon>Magnoliopsida</taxon>
        <taxon>eudicotyledons</taxon>
        <taxon>Gunneridae</taxon>
        <taxon>Pentapetalae</taxon>
        <taxon>rosids</taxon>
        <taxon>malvids</taxon>
        <taxon>Malvales</taxon>
        <taxon>Malvaceae</taxon>
        <taxon>Byttnerioideae</taxon>
        <taxon>Theobroma</taxon>
    </lineage>
</organism>
<dbReference type="AlphaFoldDB" id="A0AB32X2J8"/>
<dbReference type="RefSeq" id="XP_017984421.1">
    <property type="nucleotide sequence ID" value="XM_018128932.1"/>
</dbReference>
<dbReference type="Gramene" id="Tc01v2_t032930.1">
    <property type="protein sequence ID" value="Tc01v2_p032930.1"/>
    <property type="gene ID" value="Tc01v2_g032930"/>
</dbReference>
<dbReference type="GeneID" id="18614439"/>
<feature type="transmembrane region" description="Helical" evidence="2">
    <location>
        <begin position="458"/>
        <end position="483"/>
    </location>
</feature>
<evidence type="ECO:0000313" key="3">
    <source>
        <dbReference type="Proteomes" id="UP000694886"/>
    </source>
</evidence>
<dbReference type="KEGG" id="tcc:18614439"/>
<evidence type="ECO:0000313" key="4">
    <source>
        <dbReference type="RefSeq" id="XP_017984421.1"/>
    </source>
</evidence>
<keyword evidence="2" id="KW-1133">Transmembrane helix</keyword>
<keyword evidence="2" id="KW-0812">Transmembrane</keyword>
<reference evidence="4" key="2">
    <citation type="submission" date="2025-08" db="UniProtKB">
        <authorList>
            <consortium name="RefSeq"/>
        </authorList>
    </citation>
    <scope>IDENTIFICATION</scope>
</reference>
<evidence type="ECO:0000256" key="1">
    <source>
        <dbReference type="SAM" id="MobiDB-lite"/>
    </source>
</evidence>
<name>A0AB32X2J8_THECC</name>
<dbReference type="Pfam" id="PF03140">
    <property type="entry name" value="DUF247"/>
    <property type="match status" value="1"/>
</dbReference>
<dbReference type="InterPro" id="IPR004158">
    <property type="entry name" value="DUF247_pln"/>
</dbReference>
<reference evidence="3" key="1">
    <citation type="journal article" date="1997" name="Nucleic Acids Res.">
        <title>tRNAscan-SE: a program for improved detection of transfer RNA genes in genomic sequence.</title>
        <authorList>
            <person name="Lowe T.M."/>
            <person name="Eddy S.R."/>
        </authorList>
    </citation>
    <scope>NUCLEOTIDE SEQUENCE [LARGE SCALE GENOMIC DNA]</scope>
    <source>
        <strain evidence="3">r\B97-61/B2</strain>
    </source>
</reference>
<feature type="region of interest" description="Disordered" evidence="1">
    <location>
        <begin position="1"/>
        <end position="33"/>
    </location>
</feature>
<dbReference type="Proteomes" id="UP000694886">
    <property type="component" value="Chromosome 1"/>
</dbReference>
<sequence>MAANTDQEIAPLNENNDQPKDSAIDIPEEDSEPGRECCIYKVPRRFRAGNEEAYTPHLISIGPTHHGDPNLAPMEFQKKRYYDKFLRKTSEKTLKDFMSSIELNVIRIGRCYDVQSIYMLEASQLIEIIFHDAVFIITLFLSDWAKKQEFTDEDYYHDEEEDDYYDLNQSALLRVKLLTDLMLLENQLPFFVLEDLYKLVFLSSNEYSSLDLAKLASNEYSFLDLACSYFGIKKDPSFKKKKIKHFTDLIRYQVLMNCPKLDNDIHMGNHNMHSATKLHDAGVQFKSTTVKDYFRVMFNGVSYICNKIGDFEFEGFGNMVVDDVLGSTKYGLLEVEFKKGVLKLLTIDVEYETEIRFRNLMAFEQYYYPKKAYFCSYIKLLDSLVDTNEDVDLLVKEGIIVNRLGSSEAVAKMINKLAVGVVHSTLLYGEIGMDLDQHYKNSWNRRMATLKHVYFNDLWRGTATVAAFIVVILTLMQTVLAILEKGALTK</sequence>
<accession>A0AB32X2J8</accession>
<keyword evidence="2" id="KW-0472">Membrane</keyword>